<keyword evidence="1" id="KW-0378">Hydrolase</keyword>
<dbReference type="InterPro" id="IPR051806">
    <property type="entry name" value="HAD-like_SPP"/>
</dbReference>
<dbReference type="Pfam" id="PF13419">
    <property type="entry name" value="HAD_2"/>
    <property type="match status" value="1"/>
</dbReference>
<evidence type="ECO:0000313" key="1">
    <source>
        <dbReference type="EMBL" id="EGF89893.1"/>
    </source>
</evidence>
<sequence length="208" mass="22646">MERRMSLSAPPLLRPEVQALIFDCDGTLADTFAAHFRTFREALAPYKVEMTAAFYAARLGLSRRQLLAALTEETGVPVDDEDLRVRTPAMFLGHAAAIRAIPFSENLVRHHHGKLKLAVASAAQRPMVMASLGAIGLTEFFESIVTIEDTGVGKPAPDLFLKAASNLCVAPTLCHVFEDSDQGIVAAYRAGMTVTDIRPFYQSDPAGW</sequence>
<dbReference type="SFLD" id="SFLDG01129">
    <property type="entry name" value="C1.5:_HAD__Beta-PGM__Phosphata"/>
    <property type="match status" value="1"/>
</dbReference>
<dbReference type="PANTHER" id="PTHR43481">
    <property type="entry name" value="FRUCTOSE-1-PHOSPHATE PHOSPHATASE"/>
    <property type="match status" value="1"/>
</dbReference>
<keyword evidence="2" id="KW-1185">Reference proteome</keyword>
<gene>
    <name evidence="1" type="ORF">ABI_43160</name>
</gene>
<dbReference type="NCBIfam" id="TIGR01509">
    <property type="entry name" value="HAD-SF-IA-v3"/>
    <property type="match status" value="1"/>
</dbReference>
<dbReference type="SFLD" id="SFLDS00003">
    <property type="entry name" value="Haloacid_Dehalogenase"/>
    <property type="match status" value="1"/>
</dbReference>
<dbReference type="InterPro" id="IPR036412">
    <property type="entry name" value="HAD-like_sf"/>
</dbReference>
<dbReference type="PANTHER" id="PTHR43481:SF4">
    <property type="entry name" value="GLYCEROL-1-PHOSPHATE PHOSPHOHYDROLASE 1-RELATED"/>
    <property type="match status" value="1"/>
</dbReference>
<dbReference type="eggNOG" id="COG0637">
    <property type="taxonomic scope" value="Bacteria"/>
</dbReference>
<dbReference type="EMBL" id="GL883080">
    <property type="protein sequence ID" value="EGF89893.1"/>
    <property type="molecule type" value="Genomic_DNA"/>
</dbReference>
<dbReference type="AlphaFoldDB" id="F4QT23"/>
<dbReference type="InterPro" id="IPR041492">
    <property type="entry name" value="HAD_2"/>
</dbReference>
<dbReference type="InterPro" id="IPR006439">
    <property type="entry name" value="HAD-SF_hydro_IA"/>
</dbReference>
<reference evidence="2" key="1">
    <citation type="submission" date="2011-03" db="EMBL/GenBank/DDBJ databases">
        <title>Draft genome sequence of Brevundimonas diminuta.</title>
        <authorList>
            <person name="Brown P.J.B."/>
            <person name="Buechlein A."/>
            <person name="Hemmerich C."/>
            <person name="Brun Y.V."/>
        </authorList>
    </citation>
    <scope>NUCLEOTIDE SEQUENCE [LARGE SCALE GENOMIC DNA]</scope>
    <source>
        <strain evidence="2">C19</strain>
    </source>
</reference>
<proteinExistence type="predicted"/>
<dbReference type="Gene3D" id="3.40.50.1000">
    <property type="entry name" value="HAD superfamily/HAD-like"/>
    <property type="match status" value="1"/>
</dbReference>
<dbReference type="HOGENOM" id="CLU_045011_13_3_5"/>
<dbReference type="GO" id="GO:0050308">
    <property type="term" value="F:sugar-phosphatase activity"/>
    <property type="evidence" value="ECO:0007669"/>
    <property type="project" value="TreeGrafter"/>
</dbReference>
<dbReference type="SUPFAM" id="SSF56784">
    <property type="entry name" value="HAD-like"/>
    <property type="match status" value="1"/>
</dbReference>
<accession>F4QT23</accession>
<organism evidence="1 2">
    <name type="scientific">Asticcacaulis biprosthecium C19</name>
    <dbReference type="NCBI Taxonomy" id="715226"/>
    <lineage>
        <taxon>Bacteria</taxon>
        <taxon>Pseudomonadati</taxon>
        <taxon>Pseudomonadota</taxon>
        <taxon>Alphaproteobacteria</taxon>
        <taxon>Caulobacterales</taxon>
        <taxon>Caulobacteraceae</taxon>
        <taxon>Asticcacaulis</taxon>
    </lineage>
</organism>
<dbReference type="STRING" id="715226.ABI_43160"/>
<dbReference type="InterPro" id="IPR023214">
    <property type="entry name" value="HAD_sf"/>
</dbReference>
<dbReference type="InterPro" id="IPR023198">
    <property type="entry name" value="PGP-like_dom2"/>
</dbReference>
<dbReference type="Gene3D" id="1.10.150.240">
    <property type="entry name" value="Putative phosphatase, domain 2"/>
    <property type="match status" value="1"/>
</dbReference>
<name>F4QT23_9CAUL</name>
<evidence type="ECO:0000313" key="2">
    <source>
        <dbReference type="Proteomes" id="UP000006512"/>
    </source>
</evidence>
<dbReference type="Proteomes" id="UP000006512">
    <property type="component" value="Unassembled WGS sequence"/>
</dbReference>
<protein>
    <submittedName>
        <fullName evidence="1">HAD-superfamily hydrolase, subfamily IA, variant 3 family protein</fullName>
    </submittedName>
</protein>